<dbReference type="OrthoDB" id="9802426at2"/>
<feature type="domain" description="Response regulatory" evidence="8">
    <location>
        <begin position="3"/>
        <end position="119"/>
    </location>
</feature>
<evidence type="ECO:0000256" key="5">
    <source>
        <dbReference type="ARBA" id="ARBA00023163"/>
    </source>
</evidence>
<dbReference type="InterPro" id="IPR036388">
    <property type="entry name" value="WH-like_DNA-bd_sf"/>
</dbReference>
<dbReference type="Proteomes" id="UP000004191">
    <property type="component" value="Unassembled WGS sequence"/>
</dbReference>
<keyword evidence="1 6" id="KW-0597">Phosphoprotein</keyword>
<feature type="modified residue" description="4-aspartylphosphate" evidence="6">
    <location>
        <position position="52"/>
    </location>
</feature>
<dbReference type="Pfam" id="PF00072">
    <property type="entry name" value="Response_reg"/>
    <property type="match status" value="1"/>
</dbReference>
<dbReference type="GO" id="GO:0006355">
    <property type="term" value="P:regulation of DNA-templated transcription"/>
    <property type="evidence" value="ECO:0007669"/>
    <property type="project" value="InterPro"/>
</dbReference>
<dbReference type="AlphaFoldDB" id="H3NLE0"/>
<sequence>MHNIIVVEDDTNIRDLLVYALNNNGFRAVGLPGAKDLYAQIDKIRPSLLILDLMLEGESGYDILKKVRANSVYQDLPVIILTAKDNEYDKVKGLDMGADDYITKPFGVLETISRIKAILRRFPQKIETEDIYEIQGIFLDYKKREVYVDDEKIDLTYKEFELLYFFIVNKGMVFSREKIMNEVWGFDYKGESRTVDVHIRTLRQKLDKYGDLIKTVRNVGYKLGE</sequence>
<dbReference type="InterPro" id="IPR001789">
    <property type="entry name" value="Sig_transdc_resp-reg_receiver"/>
</dbReference>
<name>H3NLE0_9FIRM</name>
<dbReference type="PANTHER" id="PTHR48111:SF40">
    <property type="entry name" value="PHOSPHATE REGULON TRANSCRIPTIONAL REGULATORY PROTEIN PHOB"/>
    <property type="match status" value="1"/>
</dbReference>
<dbReference type="SUPFAM" id="SSF52172">
    <property type="entry name" value="CheY-like"/>
    <property type="match status" value="1"/>
</dbReference>
<dbReference type="GO" id="GO:0000976">
    <property type="term" value="F:transcription cis-regulatory region binding"/>
    <property type="evidence" value="ECO:0007669"/>
    <property type="project" value="TreeGrafter"/>
</dbReference>
<evidence type="ECO:0000256" key="4">
    <source>
        <dbReference type="ARBA" id="ARBA00023125"/>
    </source>
</evidence>
<dbReference type="Pfam" id="PF00486">
    <property type="entry name" value="Trans_reg_C"/>
    <property type="match status" value="1"/>
</dbReference>
<comment type="caution">
    <text evidence="10">The sequence shown here is derived from an EMBL/GenBank/DDBJ whole genome shotgun (WGS) entry which is preliminary data.</text>
</comment>
<dbReference type="EMBL" id="AGEI01000003">
    <property type="protein sequence ID" value="EHR36021.1"/>
    <property type="molecule type" value="Genomic_DNA"/>
</dbReference>
<dbReference type="eggNOG" id="COG0745">
    <property type="taxonomic scope" value="Bacteria"/>
</dbReference>
<dbReference type="GO" id="GO:0005829">
    <property type="term" value="C:cytosol"/>
    <property type="evidence" value="ECO:0007669"/>
    <property type="project" value="TreeGrafter"/>
</dbReference>
<dbReference type="PROSITE" id="PS51755">
    <property type="entry name" value="OMPR_PHOB"/>
    <property type="match status" value="1"/>
</dbReference>
<dbReference type="STRING" id="883114.HMPREF9709_00117"/>
<dbReference type="Gene3D" id="1.10.10.10">
    <property type="entry name" value="Winged helix-like DNA-binding domain superfamily/Winged helix DNA-binding domain"/>
    <property type="match status" value="1"/>
</dbReference>
<evidence type="ECO:0000256" key="2">
    <source>
        <dbReference type="ARBA" id="ARBA00023012"/>
    </source>
</evidence>
<evidence type="ECO:0008006" key="12">
    <source>
        <dbReference type="Google" id="ProtNLM"/>
    </source>
</evidence>
<evidence type="ECO:0000313" key="10">
    <source>
        <dbReference type="EMBL" id="EHR36021.1"/>
    </source>
</evidence>
<feature type="DNA-binding region" description="OmpR/PhoB-type" evidence="7">
    <location>
        <begin position="129"/>
        <end position="225"/>
    </location>
</feature>
<keyword evidence="5" id="KW-0804">Transcription</keyword>
<dbReference type="SMART" id="SM00862">
    <property type="entry name" value="Trans_reg_C"/>
    <property type="match status" value="1"/>
</dbReference>
<keyword evidence="3" id="KW-0805">Transcription regulation</keyword>
<dbReference type="InterPro" id="IPR016032">
    <property type="entry name" value="Sig_transdc_resp-reg_C-effctor"/>
</dbReference>
<dbReference type="FunFam" id="1.10.10.10:FF:000018">
    <property type="entry name" value="DNA-binding response regulator ResD"/>
    <property type="match status" value="1"/>
</dbReference>
<keyword evidence="2" id="KW-0902">Two-component regulatory system</keyword>
<dbReference type="SUPFAM" id="SSF46894">
    <property type="entry name" value="C-terminal effector domain of the bipartite response regulators"/>
    <property type="match status" value="1"/>
</dbReference>
<dbReference type="PROSITE" id="PS50110">
    <property type="entry name" value="RESPONSE_REGULATORY"/>
    <property type="match status" value="1"/>
</dbReference>
<dbReference type="GO" id="GO:0032993">
    <property type="term" value="C:protein-DNA complex"/>
    <property type="evidence" value="ECO:0007669"/>
    <property type="project" value="TreeGrafter"/>
</dbReference>
<proteinExistence type="predicted"/>
<evidence type="ECO:0000256" key="7">
    <source>
        <dbReference type="PROSITE-ProRule" id="PRU01091"/>
    </source>
</evidence>
<evidence type="ECO:0000256" key="3">
    <source>
        <dbReference type="ARBA" id="ARBA00023015"/>
    </source>
</evidence>
<dbReference type="GO" id="GO:0000156">
    <property type="term" value="F:phosphorelay response regulator activity"/>
    <property type="evidence" value="ECO:0007669"/>
    <property type="project" value="TreeGrafter"/>
</dbReference>
<evidence type="ECO:0000313" key="11">
    <source>
        <dbReference type="Proteomes" id="UP000004191"/>
    </source>
</evidence>
<dbReference type="PATRIC" id="fig|883114.3.peg.117"/>
<organism evidence="10 11">
    <name type="scientific">Helcococcus kunzii ATCC 51366</name>
    <dbReference type="NCBI Taxonomy" id="883114"/>
    <lineage>
        <taxon>Bacteria</taxon>
        <taxon>Bacillati</taxon>
        <taxon>Bacillota</taxon>
        <taxon>Tissierellia</taxon>
        <taxon>Tissierellales</taxon>
        <taxon>Peptoniphilaceae</taxon>
        <taxon>Helcococcus</taxon>
    </lineage>
</organism>
<dbReference type="InterPro" id="IPR011006">
    <property type="entry name" value="CheY-like_superfamily"/>
</dbReference>
<dbReference type="CDD" id="cd00383">
    <property type="entry name" value="trans_reg_C"/>
    <property type="match status" value="1"/>
</dbReference>
<accession>H3NLE0</accession>
<evidence type="ECO:0000256" key="1">
    <source>
        <dbReference type="ARBA" id="ARBA00022553"/>
    </source>
</evidence>
<evidence type="ECO:0000259" key="8">
    <source>
        <dbReference type="PROSITE" id="PS50110"/>
    </source>
</evidence>
<evidence type="ECO:0000259" key="9">
    <source>
        <dbReference type="PROSITE" id="PS51755"/>
    </source>
</evidence>
<protein>
    <recommendedName>
        <fullName evidence="12">Stage 0 sporulation protein A homolog</fullName>
    </recommendedName>
</protein>
<keyword evidence="4 7" id="KW-0238">DNA-binding</keyword>
<feature type="domain" description="OmpR/PhoB-type" evidence="9">
    <location>
        <begin position="129"/>
        <end position="225"/>
    </location>
</feature>
<dbReference type="HOGENOM" id="CLU_000445_30_4_9"/>
<dbReference type="InterPro" id="IPR039420">
    <property type="entry name" value="WalR-like"/>
</dbReference>
<dbReference type="InterPro" id="IPR001867">
    <property type="entry name" value="OmpR/PhoB-type_DNA-bd"/>
</dbReference>
<dbReference type="GeneID" id="96998140"/>
<dbReference type="SMART" id="SM00448">
    <property type="entry name" value="REC"/>
    <property type="match status" value="1"/>
</dbReference>
<dbReference type="Gene3D" id="6.10.250.690">
    <property type="match status" value="1"/>
</dbReference>
<keyword evidence="11" id="KW-1185">Reference proteome</keyword>
<dbReference type="RefSeq" id="WP_005396942.1">
    <property type="nucleotide sequence ID" value="NZ_JH601088.1"/>
</dbReference>
<reference evidence="10 11" key="1">
    <citation type="submission" date="2012-01" db="EMBL/GenBank/DDBJ databases">
        <title>The Genome Sequence of Helcococcus kunzii ATCC 51366.</title>
        <authorList>
            <consortium name="The Broad Institute Genome Sequencing Platform"/>
            <person name="Earl A."/>
            <person name="Ward D."/>
            <person name="Feldgarden M."/>
            <person name="Gevers D."/>
            <person name="Huys G."/>
            <person name="Young S.K."/>
            <person name="Zeng Q."/>
            <person name="Gargeya S."/>
            <person name="Fitzgerald M."/>
            <person name="Haas B."/>
            <person name="Abouelleil A."/>
            <person name="Alvarado L."/>
            <person name="Arachchi H.M."/>
            <person name="Berlin A."/>
            <person name="Chapman S.B."/>
            <person name="Gearin G."/>
            <person name="Goldberg J."/>
            <person name="Griggs A."/>
            <person name="Gujja S."/>
            <person name="Hansen M."/>
            <person name="Heiman D."/>
            <person name="Howarth C."/>
            <person name="Larimer J."/>
            <person name="Lui A."/>
            <person name="MacDonald P.J.P."/>
            <person name="McCowen C."/>
            <person name="Montmayeur A."/>
            <person name="Murphy C."/>
            <person name="Neiman D."/>
            <person name="Pearson M."/>
            <person name="Priest M."/>
            <person name="Roberts A."/>
            <person name="Saif S."/>
            <person name="Shea T."/>
            <person name="Sisk P."/>
            <person name="Stolte C."/>
            <person name="Sykes S."/>
            <person name="Wortman J."/>
            <person name="Nusbaum C."/>
            <person name="Birren B."/>
        </authorList>
    </citation>
    <scope>NUCLEOTIDE SEQUENCE [LARGE SCALE GENOMIC DNA]</scope>
    <source>
        <strain evidence="10 11">ATCC 51366</strain>
    </source>
</reference>
<dbReference type="PANTHER" id="PTHR48111">
    <property type="entry name" value="REGULATOR OF RPOS"/>
    <property type="match status" value="1"/>
</dbReference>
<evidence type="ECO:0000256" key="6">
    <source>
        <dbReference type="PROSITE-ProRule" id="PRU00169"/>
    </source>
</evidence>
<dbReference type="Gene3D" id="3.40.50.2300">
    <property type="match status" value="1"/>
</dbReference>
<gene>
    <name evidence="10" type="ORF">HMPREF9709_00117</name>
</gene>